<accession>A0A6I5ZVG2</accession>
<keyword evidence="3" id="KW-0408">Iron</keyword>
<dbReference type="InterPro" id="IPR012840">
    <property type="entry name" value="NrdG2"/>
</dbReference>
<dbReference type="NCBIfam" id="TIGR02495">
    <property type="entry name" value="NrdG2"/>
    <property type="match status" value="1"/>
</dbReference>
<dbReference type="EMBL" id="CP046244">
    <property type="protein sequence ID" value="QGP93990.1"/>
    <property type="molecule type" value="Genomic_DNA"/>
</dbReference>
<dbReference type="GO" id="GO:0051536">
    <property type="term" value="F:iron-sulfur cluster binding"/>
    <property type="evidence" value="ECO:0007669"/>
    <property type="project" value="UniProtKB-KW"/>
</dbReference>
<keyword evidence="2" id="KW-0479">Metal-binding</keyword>
<protein>
    <submittedName>
        <fullName evidence="6">7-carboxy-7-deazaguanine synthase</fullName>
        <ecNumber evidence="6">4.3.99.3</ecNumber>
    </submittedName>
</protein>
<keyword evidence="6" id="KW-0456">Lyase</keyword>
<dbReference type="Proteomes" id="UP000425916">
    <property type="component" value="Chromosome"/>
</dbReference>
<dbReference type="Pfam" id="PF04055">
    <property type="entry name" value="Radical_SAM"/>
    <property type="match status" value="1"/>
</dbReference>
<dbReference type="SFLD" id="SFLDS00029">
    <property type="entry name" value="Radical_SAM"/>
    <property type="match status" value="1"/>
</dbReference>
<dbReference type="GO" id="GO:0046872">
    <property type="term" value="F:metal ion binding"/>
    <property type="evidence" value="ECO:0007669"/>
    <property type="project" value="UniProtKB-KW"/>
</dbReference>
<keyword evidence="7" id="KW-1185">Reference proteome</keyword>
<dbReference type="InterPro" id="IPR013785">
    <property type="entry name" value="Aldolase_TIM"/>
</dbReference>
<dbReference type="InterPro" id="IPR007197">
    <property type="entry name" value="rSAM"/>
</dbReference>
<evidence type="ECO:0000256" key="2">
    <source>
        <dbReference type="ARBA" id="ARBA00022723"/>
    </source>
</evidence>
<dbReference type="EC" id="4.3.99.3" evidence="6"/>
<dbReference type="SFLD" id="SFLDG01094">
    <property type="entry name" value="Uncharacterised_Radical_SAM_Su"/>
    <property type="match status" value="1"/>
</dbReference>
<dbReference type="SUPFAM" id="SSF102114">
    <property type="entry name" value="Radical SAM enzymes"/>
    <property type="match status" value="1"/>
</dbReference>
<dbReference type="InterPro" id="IPR050377">
    <property type="entry name" value="Radical_SAM_PqqE_MftC-like"/>
</dbReference>
<keyword evidence="1" id="KW-0949">S-adenosyl-L-methionine</keyword>
<evidence type="ECO:0000313" key="6">
    <source>
        <dbReference type="EMBL" id="QGP93990.1"/>
    </source>
</evidence>
<evidence type="ECO:0000256" key="3">
    <source>
        <dbReference type="ARBA" id="ARBA00023004"/>
    </source>
</evidence>
<evidence type="ECO:0000259" key="5">
    <source>
        <dbReference type="PROSITE" id="PS51918"/>
    </source>
</evidence>
<dbReference type="Gene3D" id="3.20.20.70">
    <property type="entry name" value="Aldolase class I"/>
    <property type="match status" value="1"/>
</dbReference>
<dbReference type="GO" id="GO:0016829">
    <property type="term" value="F:lyase activity"/>
    <property type="evidence" value="ECO:0007669"/>
    <property type="project" value="UniProtKB-KW"/>
</dbReference>
<reference evidence="6 7" key="1">
    <citation type="submission" date="2019-11" db="EMBL/GenBank/DDBJ databases">
        <title>Genome sequence of Moorella glycerini DSM11254.</title>
        <authorList>
            <person name="Poehlein A."/>
            <person name="Boeer T."/>
            <person name="Daniel R."/>
        </authorList>
    </citation>
    <scope>NUCLEOTIDE SEQUENCE [LARGE SCALE GENOMIC DNA]</scope>
    <source>
        <strain evidence="6 7">DSM 11254</strain>
    </source>
</reference>
<name>A0A6I5ZVG2_9FIRM</name>
<evidence type="ECO:0000256" key="4">
    <source>
        <dbReference type="ARBA" id="ARBA00023014"/>
    </source>
</evidence>
<dbReference type="CDD" id="cd01335">
    <property type="entry name" value="Radical_SAM"/>
    <property type="match status" value="1"/>
</dbReference>
<gene>
    <name evidence="6" type="primary">queE</name>
    <name evidence="6" type="ORF">MGLY_34150</name>
</gene>
<dbReference type="PANTHER" id="PTHR11228">
    <property type="entry name" value="RADICAL SAM DOMAIN PROTEIN"/>
    <property type="match status" value="1"/>
</dbReference>
<feature type="domain" description="Radical SAM core" evidence="5">
    <location>
        <begin position="1"/>
        <end position="213"/>
    </location>
</feature>
<sequence length="220" mass="24334">MDFPGEVCTTVFYGGCNFRCPWCHNADLVLRPFTLPEISPEEVLNLLSRRRSWVQAVCITGGEPTLAPGLEEFIRSLKSCGFKVKLDTNGTHPGILARLLTDGLLDYVAMDVKAPPGKYNLLAGTKVDLESVRESIALIKNSRIAYEFRTTVVPGLLLEEDLLAIGRLLRGARRYVLQQYQPAGTLLDADFQALRPYPGATLNNIAQKLQPFSAKVEVRA</sequence>
<keyword evidence="4" id="KW-0411">Iron-sulfur</keyword>
<dbReference type="InterPro" id="IPR058240">
    <property type="entry name" value="rSAM_sf"/>
</dbReference>
<proteinExistence type="predicted"/>
<dbReference type="SFLD" id="SFLDG01067">
    <property type="entry name" value="SPASM/twitch_domain_containing"/>
    <property type="match status" value="1"/>
</dbReference>
<evidence type="ECO:0000313" key="7">
    <source>
        <dbReference type="Proteomes" id="UP000425916"/>
    </source>
</evidence>
<organism evidence="6 7">
    <name type="scientific">Neomoorella glycerini</name>
    <dbReference type="NCBI Taxonomy" id="55779"/>
    <lineage>
        <taxon>Bacteria</taxon>
        <taxon>Bacillati</taxon>
        <taxon>Bacillota</taxon>
        <taxon>Clostridia</taxon>
        <taxon>Neomoorellales</taxon>
        <taxon>Neomoorellaceae</taxon>
        <taxon>Neomoorella</taxon>
    </lineage>
</organism>
<dbReference type="PROSITE" id="PS51918">
    <property type="entry name" value="RADICAL_SAM"/>
    <property type="match status" value="1"/>
</dbReference>
<dbReference type="PANTHER" id="PTHR11228:SF27">
    <property type="entry name" value="GLYCYL-RADICAL ENZYME ACTIVATING ENZYME MJ1227-RELATED"/>
    <property type="match status" value="1"/>
</dbReference>
<evidence type="ECO:0000256" key="1">
    <source>
        <dbReference type="ARBA" id="ARBA00022691"/>
    </source>
</evidence>
<dbReference type="AlphaFoldDB" id="A0A6I5ZVG2"/>